<dbReference type="InterPro" id="IPR006464">
    <property type="entry name" value="AcTrfase_RimI/Ard1"/>
</dbReference>
<accession>A0A244CU40</accession>
<comment type="subcellular location">
    <subcellularLocation>
        <location evidence="5 6">Cytoplasm</location>
    </subcellularLocation>
</comment>
<dbReference type="InterPro" id="IPR043690">
    <property type="entry name" value="RimI"/>
</dbReference>
<evidence type="ECO:0000256" key="1">
    <source>
        <dbReference type="ARBA" id="ARBA00005395"/>
    </source>
</evidence>
<keyword evidence="4 5" id="KW-0012">Acyltransferase</keyword>
<sequence>MSIQALNKTHLDAMMAIEVAANQFPWSYKNMESCFSGRYFNFGFFIADELAGFYIGEVAGPDITLMDICVDHKLQGQGVGAKLMTHLLAQAEAKGAENIFLEVRASNKAAIHLYDKMGFCEMGIRKNYYPTAEGNEDAVLMGLPFNPFAKHM</sequence>
<dbReference type="Gene3D" id="3.40.630.30">
    <property type="match status" value="1"/>
</dbReference>
<dbReference type="InterPro" id="IPR016181">
    <property type="entry name" value="Acyl_CoA_acyltransferase"/>
</dbReference>
<comment type="function">
    <text evidence="5 6">Acetylates the N-terminal alanine of ribosomal protein bS18.</text>
</comment>
<feature type="binding site" evidence="5">
    <location>
        <position position="107"/>
    </location>
    <ligand>
        <name>acetyl-CoA</name>
        <dbReference type="ChEBI" id="CHEBI:57288"/>
    </ligand>
</feature>
<dbReference type="NCBIfam" id="TIGR01575">
    <property type="entry name" value="rimI"/>
    <property type="match status" value="1"/>
</dbReference>
<proteinExistence type="inferred from homology"/>
<dbReference type="GO" id="GO:0008999">
    <property type="term" value="F:protein-N-terminal-alanine acetyltransferase activity"/>
    <property type="evidence" value="ECO:0007669"/>
    <property type="project" value="UniProtKB-UniRule"/>
</dbReference>
<comment type="catalytic activity">
    <reaction evidence="5 6">
        <text>N-terminal L-alanyl-[ribosomal protein bS18] + acetyl-CoA = N-terminal N(alpha)-acetyl-L-alanyl-[ribosomal protein bS18] + CoA + H(+)</text>
        <dbReference type="Rhea" id="RHEA:43756"/>
        <dbReference type="Rhea" id="RHEA-COMP:10676"/>
        <dbReference type="Rhea" id="RHEA-COMP:10677"/>
        <dbReference type="ChEBI" id="CHEBI:15378"/>
        <dbReference type="ChEBI" id="CHEBI:57287"/>
        <dbReference type="ChEBI" id="CHEBI:57288"/>
        <dbReference type="ChEBI" id="CHEBI:64718"/>
        <dbReference type="ChEBI" id="CHEBI:83683"/>
        <dbReference type="EC" id="2.3.1.266"/>
    </reaction>
</comment>
<dbReference type="OrthoDB" id="9796919at2"/>
<dbReference type="AlphaFoldDB" id="A0A244CU40"/>
<dbReference type="RefSeq" id="WP_086742499.1">
    <property type="nucleotide sequence ID" value="NZ_MWPV01000001.1"/>
</dbReference>
<dbReference type="InterPro" id="IPR000182">
    <property type="entry name" value="GNAT_dom"/>
</dbReference>
<dbReference type="Pfam" id="PF00583">
    <property type="entry name" value="Acetyltransf_1"/>
    <property type="match status" value="1"/>
</dbReference>
<gene>
    <name evidence="5" type="primary">rimI</name>
    <name evidence="8" type="ORF">B1199_02165</name>
</gene>
<evidence type="ECO:0000256" key="5">
    <source>
        <dbReference type="HAMAP-Rule" id="MF_02210"/>
    </source>
</evidence>
<evidence type="ECO:0000259" key="7">
    <source>
        <dbReference type="PROSITE" id="PS51186"/>
    </source>
</evidence>
<evidence type="ECO:0000313" key="8">
    <source>
        <dbReference type="EMBL" id="OUL59104.1"/>
    </source>
</evidence>
<dbReference type="PANTHER" id="PTHR43420:SF51">
    <property type="entry name" value="PEPTIDYL-LYSINE N-ACETYLTRANSFERASE YIAC"/>
    <property type="match status" value="1"/>
</dbReference>
<reference evidence="8 9" key="1">
    <citation type="submission" date="2017-02" db="EMBL/GenBank/DDBJ databases">
        <title>Pseudoalteromonas ulvae TC14 Genome.</title>
        <authorList>
            <person name="Molmeret M."/>
        </authorList>
    </citation>
    <scope>NUCLEOTIDE SEQUENCE [LARGE SCALE GENOMIC DNA]</scope>
    <source>
        <strain evidence="8">TC14</strain>
    </source>
</reference>
<evidence type="ECO:0000256" key="2">
    <source>
        <dbReference type="ARBA" id="ARBA00022490"/>
    </source>
</evidence>
<keyword evidence="9" id="KW-1185">Reference proteome</keyword>
<dbReference type="InterPro" id="IPR050680">
    <property type="entry name" value="YpeA/RimI_acetyltransf"/>
</dbReference>
<organism evidence="8 9">
    <name type="scientific">Pseudoalteromonas ulvae</name>
    <dbReference type="NCBI Taxonomy" id="107327"/>
    <lineage>
        <taxon>Bacteria</taxon>
        <taxon>Pseudomonadati</taxon>
        <taxon>Pseudomonadota</taxon>
        <taxon>Gammaproteobacteria</taxon>
        <taxon>Alteromonadales</taxon>
        <taxon>Pseudoalteromonadaceae</taxon>
        <taxon>Pseudoalteromonas</taxon>
    </lineage>
</organism>
<comment type="caution">
    <text evidence="8">The sequence shown here is derived from an EMBL/GenBank/DDBJ whole genome shotgun (WGS) entry which is preliminary data.</text>
</comment>
<feature type="active site" description="Proton donor" evidence="5">
    <location>
        <position position="114"/>
    </location>
</feature>
<keyword evidence="3 5" id="KW-0808">Transferase</keyword>
<protein>
    <recommendedName>
        <fullName evidence="5 6">[Ribosomal protein bS18]-alanine N-acetyltransferase</fullName>
        <ecNumber evidence="5 6">2.3.1.266</ecNumber>
    </recommendedName>
</protein>
<evidence type="ECO:0000256" key="6">
    <source>
        <dbReference type="RuleBase" id="RU363094"/>
    </source>
</evidence>
<dbReference type="GO" id="GO:0005737">
    <property type="term" value="C:cytoplasm"/>
    <property type="evidence" value="ECO:0007669"/>
    <property type="project" value="UniProtKB-SubCell"/>
</dbReference>
<name>A0A244CU40_PSEDV</name>
<dbReference type="EC" id="2.3.1.266" evidence="5 6"/>
<comment type="similarity">
    <text evidence="1 5 6">Belongs to the acetyltransferase family. RimI subfamily.</text>
</comment>
<dbReference type="PROSITE" id="PS51186">
    <property type="entry name" value="GNAT"/>
    <property type="match status" value="1"/>
</dbReference>
<keyword evidence="2 5" id="KW-0963">Cytoplasm</keyword>
<evidence type="ECO:0000313" key="9">
    <source>
        <dbReference type="Proteomes" id="UP000194841"/>
    </source>
</evidence>
<dbReference type="CDD" id="cd04301">
    <property type="entry name" value="NAT_SF"/>
    <property type="match status" value="1"/>
</dbReference>
<feature type="active site" description="Proton acceptor" evidence="5">
    <location>
        <position position="102"/>
    </location>
</feature>
<dbReference type="PANTHER" id="PTHR43420">
    <property type="entry name" value="ACETYLTRANSFERASE"/>
    <property type="match status" value="1"/>
</dbReference>
<evidence type="ECO:0000256" key="3">
    <source>
        <dbReference type="ARBA" id="ARBA00022679"/>
    </source>
</evidence>
<dbReference type="EMBL" id="MWPV01000001">
    <property type="protein sequence ID" value="OUL59104.1"/>
    <property type="molecule type" value="Genomic_DNA"/>
</dbReference>
<feature type="domain" description="N-acetyltransferase" evidence="7">
    <location>
        <begin position="1"/>
        <end position="146"/>
    </location>
</feature>
<dbReference type="Proteomes" id="UP000194841">
    <property type="component" value="Unassembled WGS sequence"/>
</dbReference>
<comment type="caution">
    <text evidence="5">Lacks conserved residue(s) required for the propagation of feature annotation.</text>
</comment>
<dbReference type="SUPFAM" id="SSF55729">
    <property type="entry name" value="Acyl-CoA N-acyltransferases (Nat)"/>
    <property type="match status" value="1"/>
</dbReference>
<evidence type="ECO:0000256" key="4">
    <source>
        <dbReference type="ARBA" id="ARBA00023315"/>
    </source>
</evidence>
<dbReference type="HAMAP" id="MF_02210">
    <property type="entry name" value="RimI"/>
    <property type="match status" value="1"/>
</dbReference>